<organism evidence="2 3">
    <name type="scientific">Vespula maculifrons</name>
    <name type="common">Eastern yellow jacket</name>
    <name type="synonym">Wasp</name>
    <dbReference type="NCBI Taxonomy" id="7453"/>
    <lineage>
        <taxon>Eukaryota</taxon>
        <taxon>Metazoa</taxon>
        <taxon>Ecdysozoa</taxon>
        <taxon>Arthropoda</taxon>
        <taxon>Hexapoda</taxon>
        <taxon>Insecta</taxon>
        <taxon>Pterygota</taxon>
        <taxon>Neoptera</taxon>
        <taxon>Endopterygota</taxon>
        <taxon>Hymenoptera</taxon>
        <taxon>Apocrita</taxon>
        <taxon>Aculeata</taxon>
        <taxon>Vespoidea</taxon>
        <taxon>Vespidae</taxon>
        <taxon>Vespinae</taxon>
        <taxon>Vespula</taxon>
    </lineage>
</organism>
<evidence type="ECO:0000313" key="2">
    <source>
        <dbReference type="EMBL" id="KAL2725798.1"/>
    </source>
</evidence>
<gene>
    <name evidence="2" type="ORF">V1477_018236</name>
</gene>
<name>A0ABD2AYV9_VESMC</name>
<sequence>MRRRNESEKINCRELSSPGKESLFPPVPLLDPTLPYRTLPYPTLPYPILSSYPQSSSWNSFTISSSRFMRAATDGNDEKRWNLREERNESRGEGVSRKVSSINRVLRNLAAQKEQRQQQQQQQQGVGAVGVGIGVGVGAGSPAESVYDKLRLLNGQTTGWSRPNPWYPSGAGSPFSSLQPSLSPSHCTALPPDPADILHAKKVQYDPINKNNR</sequence>
<evidence type="ECO:0000313" key="3">
    <source>
        <dbReference type="Proteomes" id="UP001607303"/>
    </source>
</evidence>
<dbReference type="AlphaFoldDB" id="A0ABD2AYV9"/>
<comment type="caution">
    <text evidence="2">The sequence shown here is derived from an EMBL/GenBank/DDBJ whole genome shotgun (WGS) entry which is preliminary data.</text>
</comment>
<proteinExistence type="predicted"/>
<feature type="region of interest" description="Disordered" evidence="1">
    <location>
        <begin position="1"/>
        <end position="26"/>
    </location>
</feature>
<reference evidence="2 3" key="1">
    <citation type="journal article" date="2024" name="Ann. Entomol. Soc. Am.">
        <title>Genomic analyses of the southern and eastern yellowjacket wasps (Hymenoptera: Vespidae) reveal evolutionary signatures of social life.</title>
        <authorList>
            <person name="Catto M.A."/>
            <person name="Caine P.B."/>
            <person name="Orr S.E."/>
            <person name="Hunt B.G."/>
            <person name="Goodisman M.A.D."/>
        </authorList>
    </citation>
    <scope>NUCLEOTIDE SEQUENCE [LARGE SCALE GENOMIC DNA]</scope>
    <source>
        <strain evidence="2">232</strain>
        <tissue evidence="2">Head and thorax</tissue>
    </source>
</reference>
<evidence type="ECO:0000256" key="1">
    <source>
        <dbReference type="SAM" id="MobiDB-lite"/>
    </source>
</evidence>
<protein>
    <submittedName>
        <fullName evidence="2">Paired box protein Pax-6-like isoform X1</fullName>
    </submittedName>
</protein>
<feature type="region of interest" description="Disordered" evidence="1">
    <location>
        <begin position="158"/>
        <end position="195"/>
    </location>
</feature>
<feature type="compositionally biased region" description="Low complexity" evidence="1">
    <location>
        <begin position="173"/>
        <end position="185"/>
    </location>
</feature>
<dbReference type="Proteomes" id="UP001607303">
    <property type="component" value="Unassembled WGS sequence"/>
</dbReference>
<keyword evidence="3" id="KW-1185">Reference proteome</keyword>
<dbReference type="EMBL" id="JAYRBN010000110">
    <property type="protein sequence ID" value="KAL2725798.1"/>
    <property type="molecule type" value="Genomic_DNA"/>
</dbReference>
<accession>A0ABD2AYV9</accession>
<feature type="compositionally biased region" description="Basic and acidic residues" evidence="1">
    <location>
        <begin position="1"/>
        <end position="12"/>
    </location>
</feature>